<proteinExistence type="predicted"/>
<evidence type="ECO:0000313" key="2">
    <source>
        <dbReference type="EMBL" id="CUV10448.1"/>
    </source>
</evidence>
<evidence type="ECO:0000256" key="1">
    <source>
        <dbReference type="SAM" id="Phobius"/>
    </source>
</evidence>
<dbReference type="SUPFAM" id="SSF63829">
    <property type="entry name" value="Calcium-dependent phosphotriesterase"/>
    <property type="match status" value="1"/>
</dbReference>
<feature type="transmembrane region" description="Helical" evidence="1">
    <location>
        <begin position="83"/>
        <end position="103"/>
    </location>
</feature>
<dbReference type="InterPro" id="IPR010262">
    <property type="entry name" value="Arylsulfotransferase_bact"/>
</dbReference>
<feature type="transmembrane region" description="Helical" evidence="1">
    <location>
        <begin position="42"/>
        <end position="62"/>
    </location>
</feature>
<protein>
    <recommendedName>
        <fullName evidence="3">Arylsulfotransferase (ASST)</fullName>
    </recommendedName>
</protein>
<feature type="transmembrane region" description="Helical" evidence="1">
    <location>
        <begin position="16"/>
        <end position="36"/>
    </location>
</feature>
<dbReference type="InterPro" id="IPR053143">
    <property type="entry name" value="Arylsulfate_ST"/>
</dbReference>
<evidence type="ECO:0008006" key="3">
    <source>
        <dbReference type="Google" id="ProtNLM"/>
    </source>
</evidence>
<name>A0A160VHW5_9ZZZZ</name>
<feature type="transmembrane region" description="Helical" evidence="1">
    <location>
        <begin position="189"/>
        <end position="212"/>
    </location>
</feature>
<dbReference type="Pfam" id="PF05935">
    <property type="entry name" value="Arylsulfotrans"/>
    <property type="match status" value="1"/>
</dbReference>
<feature type="transmembrane region" description="Helical" evidence="1">
    <location>
        <begin position="115"/>
        <end position="136"/>
    </location>
</feature>
<dbReference type="EMBL" id="FAXC01000419">
    <property type="protein sequence ID" value="CUV10448.1"/>
    <property type="molecule type" value="Genomic_DNA"/>
</dbReference>
<keyword evidence="1" id="KW-1133">Transmembrane helix</keyword>
<gene>
    <name evidence="2" type="ORF">MGWOODY_Mmi486</name>
</gene>
<sequence length="786" mass="89650">MKGENRVLDRLENVELLLTWVIPGSGLVLGTYKWVIQEHAPYFFFFTLIPPIVFGYTVVYLATRHWKLWVWRTNLSRGGFQPTIGLIWGGITQLLLFCVGNVLPFTSTFSGKLEWIVIIMFVSTVFGLLNDILSMEDGFIAVFNRAHYKKEGSVRSVLSYGVVLYGLYSFIFSLLCMVGHSFLMGPVPLSFFALLTAIASFLLVTPFLFINYRNYQLLEQYKTSKEGRVEKTISVSLLIKYRKRIFQAVLALVGAGLVIFVAWVVEMSKRDIPDFVSPDIHLPYTQITAPGDTSLLIDLIPGKKGPFTLCPDFDARIRRYSWVPQNQEDLLTLVPNYHETVNAVSLNDEVISMAGPIKIPGDQAGKEYRIGVRGTEDDQIAEYVILVLPTSFLPLQVKIHDYNKVGDGLIFSGNFVVQKFRDWSMIFRDIYEEWGTEGAWGSLFNTIYTRFTIPKKATEQTDAPIPEPDRPYLPYTYVLDKYGTPLFYKMAGMGFAAFRPYKYGFHFGMVHQYTQYAIGLGRTNLLDENFKPDGSQIIPLADVKTELHDFRWLDDGRIIQLGVKEHPWPDGRLEKIESGYIYITDEEGNVLLEWDSFDHVPIELSVAPVEDWSMRTYDYFHMNNVTPLSDGNYLVSARHTQTIMKIDGTTGDVLWHMGKGRANEFTFIDDPYNGFSHQHASYELDNGNILLLDNGLDHTQKLSRVLEYKVDEIAKTATLVFSKEFPTYQAYVAGNAFRQDNGNTIAAFGSQGYVEEFDDQGWPVLSYRQGGLIYQAMKSKLPWKNE</sequence>
<feature type="transmembrane region" description="Helical" evidence="1">
    <location>
        <begin position="157"/>
        <end position="183"/>
    </location>
</feature>
<dbReference type="PANTHER" id="PTHR35340">
    <property type="entry name" value="PQQ ENZYME REPEAT PROTEIN-RELATED"/>
    <property type="match status" value="1"/>
</dbReference>
<dbReference type="PANTHER" id="PTHR35340:SF5">
    <property type="entry name" value="ASST-DOMAIN-CONTAINING PROTEIN"/>
    <property type="match status" value="1"/>
</dbReference>
<feature type="transmembrane region" description="Helical" evidence="1">
    <location>
        <begin position="245"/>
        <end position="265"/>
    </location>
</feature>
<dbReference type="AlphaFoldDB" id="A0A160VHW5"/>
<accession>A0A160VHW5</accession>
<dbReference type="GO" id="GO:0004062">
    <property type="term" value="F:aryl sulfotransferase activity"/>
    <property type="evidence" value="ECO:0007669"/>
    <property type="project" value="InterPro"/>
</dbReference>
<keyword evidence="1" id="KW-0472">Membrane</keyword>
<organism evidence="2">
    <name type="scientific">hydrothermal vent metagenome</name>
    <dbReference type="NCBI Taxonomy" id="652676"/>
    <lineage>
        <taxon>unclassified sequences</taxon>
        <taxon>metagenomes</taxon>
        <taxon>ecological metagenomes</taxon>
    </lineage>
</organism>
<reference evidence="2" key="1">
    <citation type="submission" date="2015-10" db="EMBL/GenBank/DDBJ databases">
        <authorList>
            <person name="Gilbert D.G."/>
        </authorList>
    </citation>
    <scope>NUCLEOTIDE SEQUENCE</scope>
</reference>
<keyword evidence="1" id="KW-0812">Transmembrane</keyword>